<protein>
    <submittedName>
        <fullName evidence="5">CRP/FNR family transcriptional regulator, anaerobic regulatory protein</fullName>
    </submittedName>
</protein>
<evidence type="ECO:0000256" key="2">
    <source>
        <dbReference type="ARBA" id="ARBA00023125"/>
    </source>
</evidence>
<organism evidence="5 6">
    <name type="scientific">Thiocapsa roseopersicina</name>
    <dbReference type="NCBI Taxonomy" id="1058"/>
    <lineage>
        <taxon>Bacteria</taxon>
        <taxon>Pseudomonadati</taxon>
        <taxon>Pseudomonadota</taxon>
        <taxon>Gammaproteobacteria</taxon>
        <taxon>Chromatiales</taxon>
        <taxon>Chromatiaceae</taxon>
        <taxon>Thiocapsa</taxon>
    </lineage>
</organism>
<dbReference type="CDD" id="cd00038">
    <property type="entry name" value="CAP_ED"/>
    <property type="match status" value="1"/>
</dbReference>
<dbReference type="Proteomes" id="UP000198816">
    <property type="component" value="Unassembled WGS sequence"/>
</dbReference>
<dbReference type="AlphaFoldDB" id="A0A1H2TKG1"/>
<dbReference type="EMBL" id="FNNZ01000004">
    <property type="protein sequence ID" value="SDW44175.1"/>
    <property type="molecule type" value="Genomic_DNA"/>
</dbReference>
<sequence length="228" mass="25431">MIGDPRQRRRLLDAFPFLHGTPEEFRAEVFAQVTLVRLPVGQLICHDGAHCAQLPLVLTGTGRVYKLGENGREITLYRVHPGESCVVTTSCILSGRAFPAFAVCESAVEAVVVRPAEVRRWMATSEPWREYIFGLIASRLQEVFGVLDAVLFQRLDQRLMAYLLGLRETASGRDIHMTHQALAVELGSSREVISRVLKGLESQGLLRTTRGLIELLDIPALELRTREG</sequence>
<evidence type="ECO:0000313" key="5">
    <source>
        <dbReference type="EMBL" id="SDW44175.1"/>
    </source>
</evidence>
<accession>A0A1H2TKG1</accession>
<dbReference type="Gene3D" id="1.10.10.10">
    <property type="entry name" value="Winged helix-like DNA-binding domain superfamily/Winged helix DNA-binding domain"/>
    <property type="match status" value="1"/>
</dbReference>
<evidence type="ECO:0000259" key="4">
    <source>
        <dbReference type="PROSITE" id="PS51063"/>
    </source>
</evidence>
<dbReference type="OrthoDB" id="9776746at2"/>
<evidence type="ECO:0000256" key="3">
    <source>
        <dbReference type="ARBA" id="ARBA00023163"/>
    </source>
</evidence>
<proteinExistence type="predicted"/>
<dbReference type="InterPro" id="IPR000595">
    <property type="entry name" value="cNMP-bd_dom"/>
</dbReference>
<gene>
    <name evidence="5" type="ORF">SAMN05421783_10429</name>
</gene>
<dbReference type="Pfam" id="PF00027">
    <property type="entry name" value="cNMP_binding"/>
    <property type="match status" value="1"/>
</dbReference>
<dbReference type="Pfam" id="PF13545">
    <property type="entry name" value="HTH_Crp_2"/>
    <property type="match status" value="1"/>
</dbReference>
<dbReference type="PRINTS" id="PR00034">
    <property type="entry name" value="HTHCRP"/>
</dbReference>
<dbReference type="SUPFAM" id="SSF51206">
    <property type="entry name" value="cAMP-binding domain-like"/>
    <property type="match status" value="1"/>
</dbReference>
<dbReference type="RefSeq" id="WP_093029088.1">
    <property type="nucleotide sequence ID" value="NZ_FNNZ01000004.1"/>
</dbReference>
<reference evidence="6" key="1">
    <citation type="submission" date="2016-10" db="EMBL/GenBank/DDBJ databases">
        <authorList>
            <person name="Varghese N."/>
            <person name="Submissions S."/>
        </authorList>
    </citation>
    <scope>NUCLEOTIDE SEQUENCE [LARGE SCALE GENOMIC DNA]</scope>
    <source>
        <strain evidence="6">DSM 217</strain>
    </source>
</reference>
<dbReference type="InterPro" id="IPR050397">
    <property type="entry name" value="Env_Response_Regulators"/>
</dbReference>
<dbReference type="GO" id="GO:0005829">
    <property type="term" value="C:cytosol"/>
    <property type="evidence" value="ECO:0007669"/>
    <property type="project" value="TreeGrafter"/>
</dbReference>
<dbReference type="SMART" id="SM00419">
    <property type="entry name" value="HTH_CRP"/>
    <property type="match status" value="1"/>
</dbReference>
<dbReference type="GO" id="GO:0003700">
    <property type="term" value="F:DNA-binding transcription factor activity"/>
    <property type="evidence" value="ECO:0007669"/>
    <property type="project" value="TreeGrafter"/>
</dbReference>
<dbReference type="GO" id="GO:0003677">
    <property type="term" value="F:DNA binding"/>
    <property type="evidence" value="ECO:0007669"/>
    <property type="project" value="UniProtKB-KW"/>
</dbReference>
<evidence type="ECO:0000313" key="6">
    <source>
        <dbReference type="Proteomes" id="UP000198816"/>
    </source>
</evidence>
<dbReference type="Gene3D" id="2.60.120.10">
    <property type="entry name" value="Jelly Rolls"/>
    <property type="match status" value="1"/>
</dbReference>
<feature type="domain" description="HTH crp-type" evidence="4">
    <location>
        <begin position="153"/>
        <end position="219"/>
    </location>
</feature>
<dbReference type="InterPro" id="IPR012318">
    <property type="entry name" value="HTH_CRP"/>
</dbReference>
<keyword evidence="2" id="KW-0238">DNA-binding</keyword>
<name>A0A1H2TKG1_THIRO</name>
<dbReference type="PROSITE" id="PS51063">
    <property type="entry name" value="HTH_CRP_2"/>
    <property type="match status" value="1"/>
</dbReference>
<keyword evidence="1" id="KW-0805">Transcription regulation</keyword>
<dbReference type="SUPFAM" id="SSF46785">
    <property type="entry name" value="Winged helix' DNA-binding domain"/>
    <property type="match status" value="1"/>
</dbReference>
<dbReference type="PANTHER" id="PTHR24567:SF74">
    <property type="entry name" value="HTH-TYPE TRANSCRIPTIONAL REGULATOR ARCR"/>
    <property type="match status" value="1"/>
</dbReference>
<keyword evidence="3" id="KW-0804">Transcription</keyword>
<dbReference type="PANTHER" id="PTHR24567">
    <property type="entry name" value="CRP FAMILY TRANSCRIPTIONAL REGULATORY PROTEIN"/>
    <property type="match status" value="1"/>
</dbReference>
<dbReference type="InterPro" id="IPR018490">
    <property type="entry name" value="cNMP-bd_dom_sf"/>
</dbReference>
<dbReference type="InterPro" id="IPR036388">
    <property type="entry name" value="WH-like_DNA-bd_sf"/>
</dbReference>
<dbReference type="STRING" id="1058.SAMN05421783_10429"/>
<dbReference type="InterPro" id="IPR036390">
    <property type="entry name" value="WH_DNA-bd_sf"/>
</dbReference>
<dbReference type="InterPro" id="IPR014710">
    <property type="entry name" value="RmlC-like_jellyroll"/>
</dbReference>
<keyword evidence="6" id="KW-1185">Reference proteome</keyword>
<evidence type="ECO:0000256" key="1">
    <source>
        <dbReference type="ARBA" id="ARBA00023015"/>
    </source>
</evidence>